<dbReference type="GO" id="GO:0015074">
    <property type="term" value="P:DNA integration"/>
    <property type="evidence" value="ECO:0007669"/>
    <property type="project" value="UniProtKB-KW"/>
</dbReference>
<dbReference type="SUPFAM" id="SSF56349">
    <property type="entry name" value="DNA breaking-rejoining enzymes"/>
    <property type="match status" value="1"/>
</dbReference>
<evidence type="ECO:0000256" key="1">
    <source>
        <dbReference type="ARBA" id="ARBA00008857"/>
    </source>
</evidence>
<dbReference type="Gene3D" id="1.10.150.130">
    <property type="match status" value="1"/>
</dbReference>
<keyword evidence="2" id="KW-0229">DNA integration</keyword>
<dbReference type="Gene3D" id="1.10.443.10">
    <property type="entry name" value="Intergrase catalytic core"/>
    <property type="match status" value="1"/>
</dbReference>
<dbReference type="InterPro" id="IPR010998">
    <property type="entry name" value="Integrase_recombinase_N"/>
</dbReference>
<proteinExistence type="inferred from homology"/>
<dbReference type="Pfam" id="PF14659">
    <property type="entry name" value="Phage_int_SAM_3"/>
    <property type="match status" value="1"/>
</dbReference>
<evidence type="ECO:0000256" key="3">
    <source>
        <dbReference type="ARBA" id="ARBA00023125"/>
    </source>
</evidence>
<dbReference type="PROSITE" id="PS51898">
    <property type="entry name" value="TYR_RECOMBINASE"/>
    <property type="match status" value="1"/>
</dbReference>
<evidence type="ECO:0000256" key="4">
    <source>
        <dbReference type="ARBA" id="ARBA00023172"/>
    </source>
</evidence>
<protein>
    <submittedName>
        <fullName evidence="6">ICEBs1 integrase</fullName>
    </submittedName>
</protein>
<dbReference type="AlphaFoldDB" id="M5AG02"/>
<dbReference type="HOGENOM" id="CLU_027562_17_6_9"/>
<keyword evidence="3" id="KW-0238">DNA-binding</keyword>
<organism evidence="6 7">
    <name type="scientific">Levilactobacillus brevis KB290</name>
    <dbReference type="NCBI Taxonomy" id="1001583"/>
    <lineage>
        <taxon>Bacteria</taxon>
        <taxon>Bacillati</taxon>
        <taxon>Bacillota</taxon>
        <taxon>Bacilli</taxon>
        <taxon>Lactobacillales</taxon>
        <taxon>Lactobacillaceae</taxon>
        <taxon>Levilactobacillus</taxon>
    </lineage>
</organism>
<dbReference type="EMBL" id="AP012167">
    <property type="protein sequence ID" value="BAN07759.1"/>
    <property type="molecule type" value="Genomic_DNA"/>
</dbReference>
<dbReference type="InterPro" id="IPR002104">
    <property type="entry name" value="Integrase_catalytic"/>
</dbReference>
<name>M5AG02_LEVBR</name>
<dbReference type="InterPro" id="IPR004107">
    <property type="entry name" value="Integrase_SAM-like_N"/>
</dbReference>
<dbReference type="PANTHER" id="PTHR30349">
    <property type="entry name" value="PHAGE INTEGRASE-RELATED"/>
    <property type="match status" value="1"/>
</dbReference>
<dbReference type="InterPro" id="IPR013762">
    <property type="entry name" value="Integrase-like_cat_sf"/>
</dbReference>
<evidence type="ECO:0000313" key="7">
    <source>
        <dbReference type="Proteomes" id="UP000012042"/>
    </source>
</evidence>
<gene>
    <name evidence="6" type="ORF">LVISKB_2124</name>
</gene>
<dbReference type="InterPro" id="IPR011010">
    <property type="entry name" value="DNA_brk_join_enz"/>
</dbReference>
<evidence type="ECO:0000313" key="6">
    <source>
        <dbReference type="EMBL" id="BAN07759.1"/>
    </source>
</evidence>
<dbReference type="InterPro" id="IPR050090">
    <property type="entry name" value="Tyrosine_recombinase_XerCD"/>
</dbReference>
<dbReference type="Pfam" id="PF14657">
    <property type="entry name" value="Arm-DNA-bind_4"/>
    <property type="match status" value="1"/>
</dbReference>
<sequence>MEELTMANFKQYTKTNGTKAWEYTLSLGFDPASGKRVRSHKRGFQSKKEAQIAAGREESSVYDHGIKSGRKQSFQEVYDLFMVQYQKTVKSSTLRKALGFYRNHILPTFGKKDIKKVTPLQCQHVINDWSKSIQDPKKVMNYASKVFQYAMRMELIQRDPTKLITIPERKDKPTGDIDGNFYDKDELNLFFQCLNKERNEKAKTLFRILAYTGMRKGECLALKYSDIDFTAGTISITRTLSNGVDGLMLETPKTRASIRTIDIDPETLNVITRWRFTQKKAMLMLGFNIGNDPDQFIFTNNKNKLLTPSRTTIWLDQIINKYGLKRITTHGFRHTHASMLFEAGASIKQVQQRLGHADAQTTLNVYTHVSKHAKKDTINKFVKYMES</sequence>
<accession>M5AG02</accession>
<dbReference type="InterPro" id="IPR028259">
    <property type="entry name" value="AP2-like_int_N"/>
</dbReference>
<dbReference type="PATRIC" id="fig|1001583.3.peg.2105"/>
<comment type="similarity">
    <text evidence="1">Belongs to the 'phage' integrase family.</text>
</comment>
<dbReference type="Proteomes" id="UP000012042">
    <property type="component" value="Chromosome"/>
</dbReference>
<keyword evidence="4" id="KW-0233">DNA recombination</keyword>
<dbReference type="GO" id="GO:0003677">
    <property type="term" value="F:DNA binding"/>
    <property type="evidence" value="ECO:0007669"/>
    <property type="project" value="UniProtKB-KW"/>
</dbReference>
<evidence type="ECO:0000256" key="2">
    <source>
        <dbReference type="ARBA" id="ARBA00022908"/>
    </source>
</evidence>
<dbReference type="Pfam" id="PF00589">
    <property type="entry name" value="Phage_integrase"/>
    <property type="match status" value="1"/>
</dbReference>
<reference evidence="6 7" key="1">
    <citation type="journal article" date="2013" name="PLoS ONE">
        <title>Genomic Analysis by Deep Sequencing of the Probiotic Lactobacillus brevis KB290 Harboring Nine Plasmids Reveals Genomic Stability.</title>
        <authorList>
            <person name="Fukao M."/>
            <person name="Oshima K."/>
            <person name="Morita H."/>
            <person name="Toh H."/>
            <person name="Suda W."/>
            <person name="Kim S.W."/>
            <person name="Suzuki S."/>
            <person name="Yakabe T."/>
            <person name="Hattori M."/>
            <person name="Yajima N."/>
        </authorList>
    </citation>
    <scope>NUCLEOTIDE SEQUENCE [LARGE SCALE GENOMIC DNA]</scope>
    <source>
        <strain evidence="6 7">KB290</strain>
    </source>
</reference>
<dbReference type="KEGG" id="lbk:LVISKB_2124"/>
<dbReference type="PANTHER" id="PTHR30349:SF64">
    <property type="entry name" value="PROPHAGE INTEGRASE INTD-RELATED"/>
    <property type="match status" value="1"/>
</dbReference>
<dbReference type="CDD" id="cd01189">
    <property type="entry name" value="INT_ICEBs1_C_like"/>
    <property type="match status" value="1"/>
</dbReference>
<dbReference type="GO" id="GO:0006310">
    <property type="term" value="P:DNA recombination"/>
    <property type="evidence" value="ECO:0007669"/>
    <property type="project" value="UniProtKB-KW"/>
</dbReference>
<evidence type="ECO:0000259" key="5">
    <source>
        <dbReference type="PROSITE" id="PS51898"/>
    </source>
</evidence>
<feature type="domain" description="Tyr recombinase" evidence="5">
    <location>
        <begin position="177"/>
        <end position="379"/>
    </location>
</feature>